<proteinExistence type="predicted"/>
<name>A0ABV4V803_9BACL</name>
<keyword evidence="1" id="KW-0175">Coiled coil</keyword>
<feature type="domain" description="FAD dependent oxidoreductase" evidence="2">
    <location>
        <begin position="30"/>
        <end position="384"/>
    </location>
</feature>
<evidence type="ECO:0000313" key="4">
    <source>
        <dbReference type="Proteomes" id="UP001575622"/>
    </source>
</evidence>
<dbReference type="EMBL" id="JBHDLN010000011">
    <property type="protein sequence ID" value="MFB0844871.1"/>
    <property type="molecule type" value="Genomic_DNA"/>
</dbReference>
<dbReference type="PANTHER" id="PTHR13847:SF201">
    <property type="entry name" value="PUTATIBE OXIDOREDUCTASE"/>
    <property type="match status" value="1"/>
</dbReference>
<evidence type="ECO:0000313" key="3">
    <source>
        <dbReference type="EMBL" id="MFB0844871.1"/>
    </source>
</evidence>
<dbReference type="InterPro" id="IPR006076">
    <property type="entry name" value="FAD-dep_OxRdtase"/>
</dbReference>
<accession>A0ABV4V803</accession>
<reference evidence="3 4" key="1">
    <citation type="submission" date="2024-09" db="EMBL/GenBank/DDBJ databases">
        <authorList>
            <person name="Makale K.P.P."/>
            <person name="Makhzoum A."/>
            <person name="Rantong G."/>
            <person name="Rahube T.O."/>
        </authorList>
    </citation>
    <scope>NUCLEOTIDE SEQUENCE [LARGE SCALE GENOMIC DNA]</scope>
    <source>
        <strain evidence="3 4">KM_D13</strain>
    </source>
</reference>
<dbReference type="Gene3D" id="3.30.9.10">
    <property type="entry name" value="D-Amino Acid Oxidase, subunit A, domain 2"/>
    <property type="match status" value="1"/>
</dbReference>
<dbReference type="EC" id="1.-.-.-" evidence="3"/>
<keyword evidence="3" id="KW-0560">Oxidoreductase</keyword>
<sequence>MNLITGKLLWPDTMPDPPAYPRLEDDIECDCIVIGGGETGAIISYTLFNRGVDTVVVDKRRIASGTVSASTGLLQWMNDTPLLSMIHSFGEEKAVRFYKLCEQAVQQIGLVTRQLDFSPDFIRRDSLCYASSADDVPKLRQEYETLAKHGFPVQYLEDETIAARYSFRKPGAILSQSDAELNPYKYANALIRTAHRQGMRVFQETEVLQHQTGKDHIVFYTNDNRRIKARNAVFATGFETMEIIRHPNTVFTSSYVIATQPLDVFPGWPNRCLIWESARPYVYIRTTANNRIVIGGKDENTNAPEERKRHLSSKRDQLLQAVQELFQEAGSLRAEYAWSATYGRTRDGLPMIGAMEQFPHCYFAMVYGGNGTVYSMIAAQMIAGLITEGRHPDADLVRIDRPVHSQSAPV</sequence>
<feature type="coiled-coil region" evidence="1">
    <location>
        <begin position="308"/>
        <end position="335"/>
    </location>
</feature>
<evidence type="ECO:0000256" key="1">
    <source>
        <dbReference type="SAM" id="Coils"/>
    </source>
</evidence>
<evidence type="ECO:0000259" key="2">
    <source>
        <dbReference type="Pfam" id="PF01266"/>
    </source>
</evidence>
<comment type="caution">
    <text evidence="3">The sequence shown here is derived from an EMBL/GenBank/DDBJ whole genome shotgun (WGS) entry which is preliminary data.</text>
</comment>
<keyword evidence="4" id="KW-1185">Reference proteome</keyword>
<dbReference type="Gene3D" id="3.50.50.60">
    <property type="entry name" value="FAD/NAD(P)-binding domain"/>
    <property type="match status" value="1"/>
</dbReference>
<dbReference type="Proteomes" id="UP001575622">
    <property type="component" value="Unassembled WGS sequence"/>
</dbReference>
<dbReference type="Pfam" id="PF01266">
    <property type="entry name" value="DAO"/>
    <property type="match status" value="1"/>
</dbReference>
<organism evidence="3 4">
    <name type="scientific">Paenibacillus oleatilyticus</name>
    <dbReference type="NCBI Taxonomy" id="2594886"/>
    <lineage>
        <taxon>Bacteria</taxon>
        <taxon>Bacillati</taxon>
        <taxon>Bacillota</taxon>
        <taxon>Bacilli</taxon>
        <taxon>Bacillales</taxon>
        <taxon>Paenibacillaceae</taxon>
        <taxon>Paenibacillus</taxon>
    </lineage>
</organism>
<dbReference type="RefSeq" id="WP_373955060.1">
    <property type="nucleotide sequence ID" value="NZ_JBHDLN010000011.1"/>
</dbReference>
<dbReference type="SUPFAM" id="SSF51905">
    <property type="entry name" value="FAD/NAD(P)-binding domain"/>
    <property type="match status" value="1"/>
</dbReference>
<dbReference type="GO" id="GO:0016491">
    <property type="term" value="F:oxidoreductase activity"/>
    <property type="evidence" value="ECO:0007669"/>
    <property type="project" value="UniProtKB-KW"/>
</dbReference>
<protein>
    <submittedName>
        <fullName evidence="3">NAD(P)/FAD-dependent oxidoreductase</fullName>
        <ecNumber evidence="3">1.-.-.-</ecNumber>
    </submittedName>
</protein>
<gene>
    <name evidence="3" type="ORF">ACEU3E_22040</name>
</gene>
<dbReference type="InterPro" id="IPR036188">
    <property type="entry name" value="FAD/NAD-bd_sf"/>
</dbReference>
<dbReference type="PANTHER" id="PTHR13847">
    <property type="entry name" value="SARCOSINE DEHYDROGENASE-RELATED"/>
    <property type="match status" value="1"/>
</dbReference>